<keyword evidence="5" id="KW-1185">Reference proteome</keyword>
<keyword evidence="2" id="KW-0732">Signal</keyword>
<evidence type="ECO:0000256" key="1">
    <source>
        <dbReference type="ARBA" id="ARBA00004613"/>
    </source>
</evidence>
<comment type="caution">
    <text evidence="4">The sequence shown here is derived from an EMBL/GenBank/DDBJ whole genome shotgun (WGS) entry which is preliminary data.</text>
</comment>
<evidence type="ECO:0000259" key="3">
    <source>
        <dbReference type="Pfam" id="PF01522"/>
    </source>
</evidence>
<dbReference type="InterPro" id="IPR011330">
    <property type="entry name" value="Glyco_hydro/deAcase_b/a-brl"/>
</dbReference>
<protein>
    <submittedName>
        <fullName evidence="4">Polysaccharide deacetylase</fullName>
    </submittedName>
</protein>
<dbReference type="Pfam" id="PF01522">
    <property type="entry name" value="Polysacc_deac_1"/>
    <property type="match status" value="1"/>
</dbReference>
<dbReference type="InterPro" id="IPR051398">
    <property type="entry name" value="Polysacch_Deacetylase"/>
</dbReference>
<dbReference type="RefSeq" id="WP_132429716.1">
    <property type="nucleotide sequence ID" value="NZ_SMFZ01000002.1"/>
</dbReference>
<dbReference type="InterPro" id="IPR002509">
    <property type="entry name" value="NODB_dom"/>
</dbReference>
<dbReference type="Gene3D" id="3.20.20.370">
    <property type="entry name" value="Glycoside hydrolase/deacetylase"/>
    <property type="match status" value="1"/>
</dbReference>
<comment type="subcellular location">
    <subcellularLocation>
        <location evidence="1">Secreted</location>
    </subcellularLocation>
</comment>
<sequence>MAVLRRAVLRTALVLVAVLAIAVPVTVTRWLGAAVAAPPSVRDQVVTAAPAAADAAYERFSGDPAVTARIDGAVLVLTYHDIAPAATGEYTITPQAFAEQLAMLRDAGFTSVSAETLLASRTDPTVLPARPVVITFDDGTGGVWRYADPLLAEYGFRGIAFVITGRVGEHYPYYLTWDELTAMHDSGRWDVESHTAAGHDRHDVGGGHSWPFLINRLRLPDGTLETADAARARLSADADTAVATLQDHGLGRPDLFAYPFSASLTPTNDPATAQESRRILADRYALLFTNDGDPHWATPADLDAGVVPRIEVTAGVTADALFQKIVAGLPAPDPDDARPLLPGSWTDARGARATDAPSAPVSIRGTTITVRAVDASGTTAYLYRNRAARWTDYTVSGTWSAHPDGYSALLLREGSPGALRLSVGAGSMKLSTAAGTDLATYRITESTTHAVSVTLAGTEARVTVDGRALPPVTVPDPGPVGGAIGLRVAGSPVGTTVDGLRIAGPAATTPNR</sequence>
<dbReference type="CDD" id="cd10918">
    <property type="entry name" value="CE4_NodB_like_5s_6s"/>
    <property type="match status" value="1"/>
</dbReference>
<dbReference type="GO" id="GO:0016810">
    <property type="term" value="F:hydrolase activity, acting on carbon-nitrogen (but not peptide) bonds"/>
    <property type="evidence" value="ECO:0007669"/>
    <property type="project" value="InterPro"/>
</dbReference>
<dbReference type="PANTHER" id="PTHR34216">
    <property type="match status" value="1"/>
</dbReference>
<dbReference type="GO" id="GO:0005576">
    <property type="term" value="C:extracellular region"/>
    <property type="evidence" value="ECO:0007669"/>
    <property type="project" value="UniProtKB-SubCell"/>
</dbReference>
<organism evidence="4 5">
    <name type="scientific">Pseudonocardia endophytica</name>
    <dbReference type="NCBI Taxonomy" id="401976"/>
    <lineage>
        <taxon>Bacteria</taxon>
        <taxon>Bacillati</taxon>
        <taxon>Actinomycetota</taxon>
        <taxon>Actinomycetes</taxon>
        <taxon>Pseudonocardiales</taxon>
        <taxon>Pseudonocardiaceae</taxon>
        <taxon>Pseudonocardia</taxon>
    </lineage>
</organism>
<dbReference type="PANTHER" id="PTHR34216:SF3">
    <property type="entry name" value="POLY-BETA-1,6-N-ACETYL-D-GLUCOSAMINE N-DEACETYLASE"/>
    <property type="match status" value="1"/>
</dbReference>
<dbReference type="SUPFAM" id="SSF88713">
    <property type="entry name" value="Glycoside hydrolase/deacetylase"/>
    <property type="match status" value="1"/>
</dbReference>
<name>A0A4R1HFJ5_PSEEN</name>
<evidence type="ECO:0000313" key="4">
    <source>
        <dbReference type="EMBL" id="TCK20897.1"/>
    </source>
</evidence>
<feature type="domain" description="NodB homology" evidence="3">
    <location>
        <begin position="128"/>
        <end position="265"/>
    </location>
</feature>
<dbReference type="AlphaFoldDB" id="A0A4R1HFJ5"/>
<dbReference type="GO" id="GO:0005975">
    <property type="term" value="P:carbohydrate metabolic process"/>
    <property type="evidence" value="ECO:0007669"/>
    <property type="project" value="InterPro"/>
</dbReference>
<dbReference type="EMBL" id="SMFZ01000002">
    <property type="protein sequence ID" value="TCK20897.1"/>
    <property type="molecule type" value="Genomic_DNA"/>
</dbReference>
<gene>
    <name evidence="4" type="ORF">EV378_4863</name>
</gene>
<evidence type="ECO:0000313" key="5">
    <source>
        <dbReference type="Proteomes" id="UP000295560"/>
    </source>
</evidence>
<dbReference type="OrthoDB" id="2795102at2"/>
<proteinExistence type="predicted"/>
<accession>A0A4R1HFJ5</accession>
<dbReference type="Gene3D" id="2.60.120.560">
    <property type="entry name" value="Exo-inulinase, domain 1"/>
    <property type="match status" value="1"/>
</dbReference>
<dbReference type="Proteomes" id="UP000295560">
    <property type="component" value="Unassembled WGS sequence"/>
</dbReference>
<reference evidence="4 5" key="1">
    <citation type="submission" date="2019-03" db="EMBL/GenBank/DDBJ databases">
        <title>Sequencing the genomes of 1000 actinobacteria strains.</title>
        <authorList>
            <person name="Klenk H.-P."/>
        </authorList>
    </citation>
    <scope>NUCLEOTIDE SEQUENCE [LARGE SCALE GENOMIC DNA]</scope>
    <source>
        <strain evidence="4 5">DSM 44969</strain>
    </source>
</reference>
<evidence type="ECO:0000256" key="2">
    <source>
        <dbReference type="ARBA" id="ARBA00022729"/>
    </source>
</evidence>